<sequence length="198" mass="21428">MIRFLFYSIGLLCLSLGVSFVIHANMGAGPWDALAVGESRLFHLTIGTCIFLNGCILIGVNAFLLKERPRWLAALSIFLIGQLVDFWLRVTVTVLVPSDLTSQILFVVIGTTLIGLGISIYLQAGLPSSPMDTLMMALHHRFGLNLNHARLLNEAIAITLAIAAGGSIGIGTLIVACTLGSVIHFFYPIIERMYGKLT</sequence>
<protein>
    <submittedName>
        <fullName evidence="1">Uncharacterized protein</fullName>
    </submittedName>
</protein>
<evidence type="ECO:0000313" key="2">
    <source>
        <dbReference type="Proteomes" id="UP000076510"/>
    </source>
</evidence>
<dbReference type="PATRIC" id="fig|189381.10.peg.1405"/>
<proteinExistence type="predicted"/>
<dbReference type="PANTHER" id="PTHR40078:SF1">
    <property type="entry name" value="INTEGRAL MEMBRANE PROTEIN"/>
    <property type="match status" value="1"/>
</dbReference>
<dbReference type="AlphaFoldDB" id="A0A0J5V8K5"/>
<dbReference type="InterPro" id="IPR038750">
    <property type="entry name" value="YczE/YyaS-like"/>
</dbReference>
<dbReference type="EMBL" id="LQQY01000003">
    <property type="protein sequence ID" value="KZE52906.1"/>
    <property type="molecule type" value="Genomic_DNA"/>
</dbReference>
<accession>A0A0J5V8K5</accession>
<dbReference type="RefSeq" id="WP_048005758.1">
    <property type="nucleotide sequence ID" value="NZ_CP085398.1"/>
</dbReference>
<dbReference type="Pfam" id="PF19700">
    <property type="entry name" value="DUF6198"/>
    <property type="match status" value="1"/>
</dbReference>
<organism evidence="1 2">
    <name type="scientific">Rossellomorea marisflavi</name>
    <dbReference type="NCBI Taxonomy" id="189381"/>
    <lineage>
        <taxon>Bacteria</taxon>
        <taxon>Bacillati</taxon>
        <taxon>Bacillota</taxon>
        <taxon>Bacilli</taxon>
        <taxon>Bacillales</taxon>
        <taxon>Bacillaceae</taxon>
        <taxon>Rossellomorea</taxon>
    </lineage>
</organism>
<dbReference type="OrthoDB" id="1902994at2"/>
<comment type="caution">
    <text evidence="1">The sequence shown here is derived from an EMBL/GenBank/DDBJ whole genome shotgun (WGS) entry which is preliminary data.</text>
</comment>
<dbReference type="PANTHER" id="PTHR40078">
    <property type="entry name" value="INTEGRAL MEMBRANE PROTEIN-RELATED"/>
    <property type="match status" value="1"/>
</dbReference>
<evidence type="ECO:0000313" key="1">
    <source>
        <dbReference type="EMBL" id="KZE52906.1"/>
    </source>
</evidence>
<dbReference type="Proteomes" id="UP000076510">
    <property type="component" value="Unassembled WGS sequence"/>
</dbReference>
<gene>
    <name evidence="1" type="ORF">AV649_11935</name>
</gene>
<reference evidence="2" key="1">
    <citation type="submission" date="2016-01" db="EMBL/GenBank/DDBJ databases">
        <title>Whole genome sequencing of Bhargavaea cecembensis T14.</title>
        <authorList>
            <person name="Hong K.W."/>
        </authorList>
    </citation>
    <scope>NUCLEOTIDE SEQUENCE [LARGE SCALE GENOMIC DNA]</scope>
    <source>
        <strain evidence="2">M19</strain>
    </source>
</reference>
<name>A0A0J5V8K5_9BACI</name>